<evidence type="ECO:0000256" key="2">
    <source>
        <dbReference type="ARBA" id="ARBA00022448"/>
    </source>
</evidence>
<comment type="caution">
    <text evidence="9">The sequence shown here is derived from an EMBL/GenBank/DDBJ whole genome shotgun (WGS) entry which is preliminary data.</text>
</comment>
<dbReference type="InterPro" id="IPR000515">
    <property type="entry name" value="MetI-like"/>
</dbReference>
<comment type="subcellular location">
    <subcellularLocation>
        <location evidence="1 7">Cell membrane</location>
        <topology evidence="1 7">Multi-pass membrane protein</topology>
    </subcellularLocation>
</comment>
<comment type="similarity">
    <text evidence="7">Belongs to the binding-protein-dependent transport system permease family.</text>
</comment>
<keyword evidence="10" id="KW-1185">Reference proteome</keyword>
<feature type="domain" description="ABC transmembrane type-1" evidence="8">
    <location>
        <begin position="112"/>
        <end position="318"/>
    </location>
</feature>
<evidence type="ECO:0000256" key="7">
    <source>
        <dbReference type="RuleBase" id="RU363032"/>
    </source>
</evidence>
<feature type="transmembrane region" description="Helical" evidence="7">
    <location>
        <begin position="46"/>
        <end position="66"/>
    </location>
</feature>
<dbReference type="EMBL" id="JBHSJC010000001">
    <property type="protein sequence ID" value="MFC4828779.1"/>
    <property type="molecule type" value="Genomic_DNA"/>
</dbReference>
<keyword evidence="4 7" id="KW-0812">Transmembrane</keyword>
<protein>
    <submittedName>
        <fullName evidence="9">Carbohydrate ABC transporter permease</fullName>
    </submittedName>
</protein>
<evidence type="ECO:0000256" key="6">
    <source>
        <dbReference type="ARBA" id="ARBA00023136"/>
    </source>
</evidence>
<dbReference type="SUPFAM" id="SSF161098">
    <property type="entry name" value="MetI-like"/>
    <property type="match status" value="1"/>
</dbReference>
<dbReference type="InterPro" id="IPR035906">
    <property type="entry name" value="MetI-like_sf"/>
</dbReference>
<feature type="transmembrane region" description="Helical" evidence="7">
    <location>
        <begin position="108"/>
        <end position="136"/>
    </location>
</feature>
<reference evidence="10" key="1">
    <citation type="journal article" date="2019" name="Int. J. Syst. Evol. Microbiol.">
        <title>The Global Catalogue of Microorganisms (GCM) 10K type strain sequencing project: providing services to taxonomists for standard genome sequencing and annotation.</title>
        <authorList>
            <consortium name="The Broad Institute Genomics Platform"/>
            <consortium name="The Broad Institute Genome Sequencing Center for Infectious Disease"/>
            <person name="Wu L."/>
            <person name="Ma J."/>
        </authorList>
    </citation>
    <scope>NUCLEOTIDE SEQUENCE [LARGE SCALE GENOMIC DNA]</scope>
    <source>
        <strain evidence="10">CGMCC 1.12192</strain>
    </source>
</reference>
<name>A0ABV9R5K7_9MICO</name>
<proteinExistence type="inferred from homology"/>
<evidence type="ECO:0000256" key="1">
    <source>
        <dbReference type="ARBA" id="ARBA00004651"/>
    </source>
</evidence>
<organism evidence="9 10">
    <name type="scientific">Agromyces aurantiacus</name>
    <dbReference type="NCBI Taxonomy" id="165814"/>
    <lineage>
        <taxon>Bacteria</taxon>
        <taxon>Bacillati</taxon>
        <taxon>Actinomycetota</taxon>
        <taxon>Actinomycetes</taxon>
        <taxon>Micrococcales</taxon>
        <taxon>Microbacteriaceae</taxon>
        <taxon>Agromyces</taxon>
    </lineage>
</organism>
<accession>A0ABV9R5K7</accession>
<feature type="transmembrane region" description="Helical" evidence="7">
    <location>
        <begin position="238"/>
        <end position="263"/>
    </location>
</feature>
<evidence type="ECO:0000256" key="5">
    <source>
        <dbReference type="ARBA" id="ARBA00022989"/>
    </source>
</evidence>
<keyword evidence="3" id="KW-1003">Cell membrane</keyword>
<dbReference type="PANTHER" id="PTHR43744:SF4">
    <property type="entry name" value="OSMOPROTECTIVE COMPOUNDS UPTAKE PERMEASE PROTEIN GGTD"/>
    <property type="match status" value="1"/>
</dbReference>
<feature type="transmembrane region" description="Helical" evidence="7">
    <location>
        <begin position="148"/>
        <end position="175"/>
    </location>
</feature>
<evidence type="ECO:0000313" key="9">
    <source>
        <dbReference type="EMBL" id="MFC4828779.1"/>
    </source>
</evidence>
<dbReference type="Gene3D" id="1.10.3720.10">
    <property type="entry name" value="MetI-like"/>
    <property type="match status" value="1"/>
</dbReference>
<dbReference type="Proteomes" id="UP001595960">
    <property type="component" value="Unassembled WGS sequence"/>
</dbReference>
<feature type="transmembrane region" description="Helical" evidence="7">
    <location>
        <begin position="195"/>
        <end position="217"/>
    </location>
</feature>
<dbReference type="PROSITE" id="PS50928">
    <property type="entry name" value="ABC_TM1"/>
    <property type="match status" value="1"/>
</dbReference>
<sequence length="333" mass="36667">MSSVAPADLPVGKDLGSLEAAEASERAEQEQPKTARVKKRLTSRTATIASLIIAVLWTIPTFGLFISSFRPAELIRTTGWWTIFSNWGLTLDNYRDVLFSTSASSPQLGAYIVNSVAIALVATIIPLVFASMAAYAFAWIRFKGVNALFILVFALQIIPLQMALVPLLQIFSTVLRPMQAWLHDIIPIIPEQNYLPVWLAHSIFALPLAIFLLHNFISEIPSDVIEAARVDGATHSQIFFRIVLPLAVPAIASFAIFQFIWVWNDLLVALIFSGGTQDVAPLTQRLAELTGTRGQDWQLLTAAAFISIVIPLIVFFSLQRYFVRGLLAGSTKG</sequence>
<evidence type="ECO:0000256" key="4">
    <source>
        <dbReference type="ARBA" id="ARBA00022692"/>
    </source>
</evidence>
<dbReference type="RefSeq" id="WP_204391990.1">
    <property type="nucleotide sequence ID" value="NZ_JAFBBW010000001.1"/>
</dbReference>
<evidence type="ECO:0000259" key="8">
    <source>
        <dbReference type="PROSITE" id="PS50928"/>
    </source>
</evidence>
<feature type="transmembrane region" description="Helical" evidence="7">
    <location>
        <begin position="297"/>
        <end position="318"/>
    </location>
</feature>
<keyword evidence="2 7" id="KW-0813">Transport</keyword>
<dbReference type="PANTHER" id="PTHR43744">
    <property type="entry name" value="ABC TRANSPORTER PERMEASE PROTEIN MG189-RELATED-RELATED"/>
    <property type="match status" value="1"/>
</dbReference>
<dbReference type="Pfam" id="PF00528">
    <property type="entry name" value="BPD_transp_1"/>
    <property type="match status" value="1"/>
</dbReference>
<evidence type="ECO:0000313" key="10">
    <source>
        <dbReference type="Proteomes" id="UP001595960"/>
    </source>
</evidence>
<keyword evidence="6 7" id="KW-0472">Membrane</keyword>
<keyword evidence="5 7" id="KW-1133">Transmembrane helix</keyword>
<evidence type="ECO:0000256" key="3">
    <source>
        <dbReference type="ARBA" id="ARBA00022475"/>
    </source>
</evidence>
<gene>
    <name evidence="9" type="ORF">ACFPER_08280</name>
</gene>
<dbReference type="CDD" id="cd06261">
    <property type="entry name" value="TM_PBP2"/>
    <property type="match status" value="1"/>
</dbReference>